<protein>
    <submittedName>
        <fullName evidence="1">Uncharacterized protein</fullName>
    </submittedName>
</protein>
<sequence>MESACAPPDIIDFAICIGSEICLISPSAGDENFISVIRDA</sequence>
<evidence type="ECO:0000313" key="1">
    <source>
        <dbReference type="EMBL" id="SVC08222.1"/>
    </source>
</evidence>
<name>A0A382JA12_9ZZZZ</name>
<gene>
    <name evidence="1" type="ORF">METZ01_LOCUS261076</name>
</gene>
<dbReference type="AlphaFoldDB" id="A0A382JA12"/>
<accession>A0A382JA12</accession>
<reference evidence="1" key="1">
    <citation type="submission" date="2018-05" db="EMBL/GenBank/DDBJ databases">
        <authorList>
            <person name="Lanie J.A."/>
            <person name="Ng W.-L."/>
            <person name="Kazmierczak K.M."/>
            <person name="Andrzejewski T.M."/>
            <person name="Davidsen T.M."/>
            <person name="Wayne K.J."/>
            <person name="Tettelin H."/>
            <person name="Glass J.I."/>
            <person name="Rusch D."/>
            <person name="Podicherti R."/>
            <person name="Tsui H.-C.T."/>
            <person name="Winkler M.E."/>
        </authorList>
    </citation>
    <scope>NUCLEOTIDE SEQUENCE</scope>
</reference>
<proteinExistence type="predicted"/>
<organism evidence="1">
    <name type="scientific">marine metagenome</name>
    <dbReference type="NCBI Taxonomy" id="408172"/>
    <lineage>
        <taxon>unclassified sequences</taxon>
        <taxon>metagenomes</taxon>
        <taxon>ecological metagenomes</taxon>
    </lineage>
</organism>
<dbReference type="EMBL" id="UINC01072519">
    <property type="protein sequence ID" value="SVC08222.1"/>
    <property type="molecule type" value="Genomic_DNA"/>
</dbReference>